<reference evidence="1 2" key="2">
    <citation type="submission" date="2018-11" db="EMBL/GenBank/DDBJ databases">
        <authorList>
            <consortium name="Pathogen Informatics"/>
        </authorList>
    </citation>
    <scope>NUCLEOTIDE SEQUENCE [LARGE SCALE GENOMIC DNA]</scope>
</reference>
<name>A0A183IZ45_9BILA</name>
<reference evidence="3" key="1">
    <citation type="submission" date="2016-06" db="UniProtKB">
        <authorList>
            <consortium name="WormBaseParasite"/>
        </authorList>
    </citation>
    <scope>IDENTIFICATION</scope>
</reference>
<dbReference type="AlphaFoldDB" id="A0A183IZ45"/>
<dbReference type="WBParaSite" id="SBAD_0000921401-mRNA-1">
    <property type="protein sequence ID" value="SBAD_0000921401-mRNA-1"/>
    <property type="gene ID" value="SBAD_0000921401"/>
</dbReference>
<evidence type="ECO:0000313" key="1">
    <source>
        <dbReference type="EMBL" id="VDP19954.1"/>
    </source>
</evidence>
<sequence>MEDEDKDEDEEDSGKYRHAFRSLFPSFSDFIGRPNIWCIERGTDSTIIREEVGKQEGEEETENYVKIFL</sequence>
<proteinExistence type="predicted"/>
<gene>
    <name evidence="1" type="ORF">SBAD_LOCUS8893</name>
</gene>
<dbReference type="Proteomes" id="UP000270296">
    <property type="component" value="Unassembled WGS sequence"/>
</dbReference>
<organism evidence="3">
    <name type="scientific">Soboliphyme baturini</name>
    <dbReference type="NCBI Taxonomy" id="241478"/>
    <lineage>
        <taxon>Eukaryota</taxon>
        <taxon>Metazoa</taxon>
        <taxon>Ecdysozoa</taxon>
        <taxon>Nematoda</taxon>
        <taxon>Enoplea</taxon>
        <taxon>Dorylaimia</taxon>
        <taxon>Dioctophymatida</taxon>
        <taxon>Dioctophymatoidea</taxon>
        <taxon>Soboliphymatidae</taxon>
        <taxon>Soboliphyme</taxon>
    </lineage>
</organism>
<protein>
    <submittedName>
        <fullName evidence="3">Ovule protein</fullName>
    </submittedName>
</protein>
<keyword evidence="2" id="KW-1185">Reference proteome</keyword>
<accession>A0A183IZ45</accession>
<evidence type="ECO:0000313" key="3">
    <source>
        <dbReference type="WBParaSite" id="SBAD_0000921401-mRNA-1"/>
    </source>
</evidence>
<dbReference type="EMBL" id="UZAM01012085">
    <property type="protein sequence ID" value="VDP19954.1"/>
    <property type="molecule type" value="Genomic_DNA"/>
</dbReference>
<evidence type="ECO:0000313" key="2">
    <source>
        <dbReference type="Proteomes" id="UP000270296"/>
    </source>
</evidence>